<accession>A0ACA9PCU4</accession>
<dbReference type="EMBL" id="CAJVPT010031187">
    <property type="protein sequence ID" value="CAG8696796.1"/>
    <property type="molecule type" value="Genomic_DNA"/>
</dbReference>
<evidence type="ECO:0000313" key="1">
    <source>
        <dbReference type="EMBL" id="CAG8696796.1"/>
    </source>
</evidence>
<gene>
    <name evidence="1" type="ORF">ACOLOM_LOCUS10061</name>
</gene>
<reference evidence="1" key="1">
    <citation type="submission" date="2021-06" db="EMBL/GenBank/DDBJ databases">
        <authorList>
            <person name="Kallberg Y."/>
            <person name="Tangrot J."/>
            <person name="Rosling A."/>
        </authorList>
    </citation>
    <scope>NUCLEOTIDE SEQUENCE</scope>
    <source>
        <strain evidence="1">CL356</strain>
    </source>
</reference>
<name>A0ACA9PCU4_9GLOM</name>
<comment type="caution">
    <text evidence="1">The sequence shown here is derived from an EMBL/GenBank/DDBJ whole genome shotgun (WGS) entry which is preliminary data.</text>
</comment>
<sequence length="435" mass="49934">YARYARISWYSEERQDYADPEKWKNGLLTINRYLDEKAEGNNSYADILHAALTHNWIDYPCGMDYGVIGAEEENWLKCGTEVAILCILFKTLTNLLEIYFCAPDNLFDALASCPGKPLVKGFGPTEEFLPNIRMINRRLWPVSIYPSSLFLESIFWLQKPGITSFLFCTGLAFRRGIFQIQAPPVDQLIGTSNVQLFRSIGRMRWSLIELILKLPKRLTTIEFPALQPCIPFDDFDDRPQEWFHHKFLQSLRQHARSLRTLSIRLACWRELVPTGITHLTFGNMLLEFTQLEYLTASIDLFSGADPNGKLISFDALPPSIRRLVIWRPGIEVWDDSTCIHALKIGLENIVEKCPSIREIVCQCFEDKGSSEHLRSLVDPPLSRLIAPKREDFSRYYLKDVGIVSLILRSAVAKRTLLSTSRIDEPYVSMILACED</sequence>
<keyword evidence="2" id="KW-1185">Reference proteome</keyword>
<evidence type="ECO:0000313" key="2">
    <source>
        <dbReference type="Proteomes" id="UP000789525"/>
    </source>
</evidence>
<dbReference type="Proteomes" id="UP000789525">
    <property type="component" value="Unassembled WGS sequence"/>
</dbReference>
<protein>
    <submittedName>
        <fullName evidence="1">17000_t:CDS:1</fullName>
    </submittedName>
</protein>
<proteinExistence type="predicted"/>
<feature type="non-terminal residue" evidence="1">
    <location>
        <position position="1"/>
    </location>
</feature>
<organism evidence="1 2">
    <name type="scientific">Acaulospora colombiana</name>
    <dbReference type="NCBI Taxonomy" id="27376"/>
    <lineage>
        <taxon>Eukaryota</taxon>
        <taxon>Fungi</taxon>
        <taxon>Fungi incertae sedis</taxon>
        <taxon>Mucoromycota</taxon>
        <taxon>Glomeromycotina</taxon>
        <taxon>Glomeromycetes</taxon>
        <taxon>Diversisporales</taxon>
        <taxon>Acaulosporaceae</taxon>
        <taxon>Acaulospora</taxon>
    </lineage>
</organism>